<organism evidence="1 2">
    <name type="scientific">Araneus ventricosus</name>
    <name type="common">Orbweaver spider</name>
    <name type="synonym">Epeira ventricosa</name>
    <dbReference type="NCBI Taxonomy" id="182803"/>
    <lineage>
        <taxon>Eukaryota</taxon>
        <taxon>Metazoa</taxon>
        <taxon>Ecdysozoa</taxon>
        <taxon>Arthropoda</taxon>
        <taxon>Chelicerata</taxon>
        <taxon>Arachnida</taxon>
        <taxon>Araneae</taxon>
        <taxon>Araneomorphae</taxon>
        <taxon>Entelegynae</taxon>
        <taxon>Araneoidea</taxon>
        <taxon>Araneidae</taxon>
        <taxon>Araneus</taxon>
    </lineage>
</organism>
<keyword evidence="2" id="KW-1185">Reference proteome</keyword>
<dbReference type="Proteomes" id="UP000499080">
    <property type="component" value="Unassembled WGS sequence"/>
</dbReference>
<name>A0A4Y2F4L0_ARAVE</name>
<evidence type="ECO:0000313" key="1">
    <source>
        <dbReference type="EMBL" id="GBM36061.1"/>
    </source>
</evidence>
<comment type="caution">
    <text evidence="1">The sequence shown here is derived from an EMBL/GenBank/DDBJ whole genome shotgun (WGS) entry which is preliminary data.</text>
</comment>
<dbReference type="AlphaFoldDB" id="A0A4Y2F4L0"/>
<reference evidence="1 2" key="1">
    <citation type="journal article" date="2019" name="Sci. Rep.">
        <title>Orb-weaving spider Araneus ventricosus genome elucidates the spidroin gene catalogue.</title>
        <authorList>
            <person name="Kono N."/>
            <person name="Nakamura H."/>
            <person name="Ohtoshi R."/>
            <person name="Moran D.A.P."/>
            <person name="Shinohara A."/>
            <person name="Yoshida Y."/>
            <person name="Fujiwara M."/>
            <person name="Mori M."/>
            <person name="Tomita M."/>
            <person name="Arakawa K."/>
        </authorList>
    </citation>
    <scope>NUCLEOTIDE SEQUENCE [LARGE SCALE GENOMIC DNA]</scope>
</reference>
<accession>A0A4Y2F4L0</accession>
<evidence type="ECO:0000313" key="2">
    <source>
        <dbReference type="Proteomes" id="UP000499080"/>
    </source>
</evidence>
<proteinExistence type="predicted"/>
<protein>
    <submittedName>
        <fullName evidence="1">Uncharacterized protein</fullName>
    </submittedName>
</protein>
<gene>
    <name evidence="1" type="ORF">AVEN_221229_1</name>
</gene>
<sequence>MALSRVLGQCPMYSFGVDSILSPMRTRLNMLQQLKASVYHPPFRPIPELWTAQTVDRTRIIWVSACLDFSLFVLQYPESKSSRITTQPTGAVLA</sequence>
<dbReference type="EMBL" id="BGPR01000802">
    <property type="protein sequence ID" value="GBM36061.1"/>
    <property type="molecule type" value="Genomic_DNA"/>
</dbReference>